<proteinExistence type="inferred from homology"/>
<reference evidence="7" key="3">
    <citation type="submission" date="2020-06" db="EMBL/GenBank/DDBJ databases">
        <title>Helianthus annuus Genome sequencing and assembly Release 2.</title>
        <authorList>
            <person name="Gouzy J."/>
            <person name="Langlade N."/>
            <person name="Munos S."/>
        </authorList>
    </citation>
    <scope>NUCLEOTIDE SEQUENCE</scope>
    <source>
        <tissue evidence="7">Leaves</tissue>
    </source>
</reference>
<feature type="domain" description="Terpene synthase metal-binding" evidence="6">
    <location>
        <begin position="13"/>
        <end position="184"/>
    </location>
</feature>
<accession>A0A251S2K9</accession>
<dbReference type="PANTHER" id="PTHR31739">
    <property type="entry name" value="ENT-COPALYL DIPHOSPHATE SYNTHASE, CHLOROPLASTIC"/>
    <property type="match status" value="1"/>
</dbReference>
<keyword evidence="3" id="KW-0479">Metal-binding</keyword>
<dbReference type="InterPro" id="IPR005630">
    <property type="entry name" value="Terpene_synthase_metal-bd"/>
</dbReference>
<comment type="similarity">
    <text evidence="2">Belongs to the terpene synthase family.</text>
</comment>
<keyword evidence="4" id="KW-0460">Magnesium</keyword>
<dbReference type="Gene3D" id="1.10.600.10">
    <property type="entry name" value="Farnesyl Diphosphate Synthase"/>
    <property type="match status" value="1"/>
</dbReference>
<evidence type="ECO:0000256" key="2">
    <source>
        <dbReference type="ARBA" id="ARBA00006333"/>
    </source>
</evidence>
<evidence type="ECO:0000256" key="3">
    <source>
        <dbReference type="ARBA" id="ARBA00022723"/>
    </source>
</evidence>
<name>A0A251S2K9_HELAN</name>
<dbReference type="AlphaFoldDB" id="A0A251S2K9"/>
<keyword evidence="9" id="KW-1185">Reference proteome</keyword>
<dbReference type="InParanoid" id="A0A251S2K9"/>
<dbReference type="Gramene" id="mRNA:HanXRQr2_Chr16g0766831">
    <property type="protein sequence ID" value="mRNA:HanXRQr2_Chr16g0766831"/>
    <property type="gene ID" value="HanXRQr2_Chr16g0766831"/>
</dbReference>
<evidence type="ECO:0000256" key="5">
    <source>
        <dbReference type="ARBA" id="ARBA00023239"/>
    </source>
</evidence>
<dbReference type="PANTHER" id="PTHR31739:SF3">
    <property type="entry name" value="ENT-KAUR-16-ENE SYNTHASE, CHLOROPLASTIC"/>
    <property type="match status" value="1"/>
</dbReference>
<dbReference type="InterPro" id="IPR050148">
    <property type="entry name" value="Terpene_synthase-like"/>
</dbReference>
<evidence type="ECO:0000313" key="7">
    <source>
        <dbReference type="EMBL" id="KAF5761586.1"/>
    </source>
</evidence>
<protein>
    <submittedName>
        <fullName evidence="7">Ent-kaurene synthase</fullName>
        <ecNumber evidence="7">4.2.3.19</ecNumber>
    </submittedName>
    <submittedName>
        <fullName evidence="8">Putative isoprenoid synthase domain-containing protein</fullName>
    </submittedName>
</protein>
<dbReference type="Proteomes" id="UP000215914">
    <property type="component" value="Chromosome 16"/>
</dbReference>
<dbReference type="EMBL" id="CM007905">
    <property type="protein sequence ID" value="OTF92702.1"/>
    <property type="molecule type" value="Genomic_DNA"/>
</dbReference>
<evidence type="ECO:0000256" key="1">
    <source>
        <dbReference type="ARBA" id="ARBA00001946"/>
    </source>
</evidence>
<evidence type="ECO:0000313" key="9">
    <source>
        <dbReference type="Proteomes" id="UP000215914"/>
    </source>
</evidence>
<dbReference type="SUPFAM" id="SSF48576">
    <property type="entry name" value="Terpenoid synthases"/>
    <property type="match status" value="1"/>
</dbReference>
<organism evidence="8 9">
    <name type="scientific">Helianthus annuus</name>
    <name type="common">Common sunflower</name>
    <dbReference type="NCBI Taxonomy" id="4232"/>
    <lineage>
        <taxon>Eukaryota</taxon>
        <taxon>Viridiplantae</taxon>
        <taxon>Streptophyta</taxon>
        <taxon>Embryophyta</taxon>
        <taxon>Tracheophyta</taxon>
        <taxon>Spermatophyta</taxon>
        <taxon>Magnoliopsida</taxon>
        <taxon>eudicotyledons</taxon>
        <taxon>Gunneridae</taxon>
        <taxon>Pentapetalae</taxon>
        <taxon>asterids</taxon>
        <taxon>campanulids</taxon>
        <taxon>Asterales</taxon>
        <taxon>Asteraceae</taxon>
        <taxon>Asteroideae</taxon>
        <taxon>Heliantheae alliance</taxon>
        <taxon>Heliantheae</taxon>
        <taxon>Helianthus</taxon>
    </lineage>
</organism>
<dbReference type="GO" id="GO:0009899">
    <property type="term" value="F:ent-kaurene synthase activity"/>
    <property type="evidence" value="ECO:0007669"/>
    <property type="project" value="UniProtKB-EC"/>
</dbReference>
<dbReference type="STRING" id="4232.A0A251S2K9"/>
<evidence type="ECO:0000256" key="4">
    <source>
        <dbReference type="ARBA" id="ARBA00022842"/>
    </source>
</evidence>
<evidence type="ECO:0000259" key="6">
    <source>
        <dbReference type="Pfam" id="PF03936"/>
    </source>
</evidence>
<dbReference type="EMBL" id="MNCJ02000331">
    <property type="protein sequence ID" value="KAF5761586.1"/>
    <property type="molecule type" value="Genomic_DNA"/>
</dbReference>
<comment type="cofactor">
    <cofactor evidence="1">
        <name>Mg(2+)</name>
        <dbReference type="ChEBI" id="CHEBI:18420"/>
    </cofactor>
</comment>
<gene>
    <name evidence="8" type="ORF">HannXRQ_Chr16g0524781</name>
    <name evidence="7" type="ORF">HanXRQr2_Chr16g0766831</name>
</gene>
<evidence type="ECO:0000313" key="8">
    <source>
        <dbReference type="EMBL" id="OTF92702.1"/>
    </source>
</evidence>
<dbReference type="GO" id="GO:0000287">
    <property type="term" value="F:magnesium ion binding"/>
    <property type="evidence" value="ECO:0007669"/>
    <property type="project" value="InterPro"/>
</dbReference>
<dbReference type="Pfam" id="PF03936">
    <property type="entry name" value="Terpene_synth_C"/>
    <property type="match status" value="1"/>
</dbReference>
<reference evidence="8" key="2">
    <citation type="submission" date="2017-02" db="EMBL/GenBank/DDBJ databases">
        <title>Sunflower complete genome.</title>
        <authorList>
            <person name="Langlade N."/>
            <person name="Munos S."/>
        </authorList>
    </citation>
    <scope>NUCLEOTIDE SEQUENCE [LARGE SCALE GENOMIC DNA]</scope>
    <source>
        <tissue evidence="8">Leaves</tissue>
    </source>
</reference>
<reference evidence="7 9" key="1">
    <citation type="journal article" date="2017" name="Nature">
        <title>The sunflower genome provides insights into oil metabolism, flowering and Asterid evolution.</title>
        <authorList>
            <person name="Badouin H."/>
            <person name="Gouzy J."/>
            <person name="Grassa C.J."/>
            <person name="Murat F."/>
            <person name="Staton S.E."/>
            <person name="Cottret L."/>
            <person name="Lelandais-Briere C."/>
            <person name="Owens G.L."/>
            <person name="Carrere S."/>
            <person name="Mayjonade B."/>
            <person name="Legrand L."/>
            <person name="Gill N."/>
            <person name="Kane N.C."/>
            <person name="Bowers J.E."/>
            <person name="Hubner S."/>
            <person name="Bellec A."/>
            <person name="Berard A."/>
            <person name="Berges H."/>
            <person name="Blanchet N."/>
            <person name="Boniface M.C."/>
            <person name="Brunel D."/>
            <person name="Catrice O."/>
            <person name="Chaidir N."/>
            <person name="Claudel C."/>
            <person name="Donnadieu C."/>
            <person name="Faraut T."/>
            <person name="Fievet G."/>
            <person name="Helmstetter N."/>
            <person name="King M."/>
            <person name="Knapp S.J."/>
            <person name="Lai Z."/>
            <person name="Le Paslier M.C."/>
            <person name="Lippi Y."/>
            <person name="Lorenzon L."/>
            <person name="Mandel J.R."/>
            <person name="Marage G."/>
            <person name="Marchand G."/>
            <person name="Marquand E."/>
            <person name="Bret-Mestries E."/>
            <person name="Morien E."/>
            <person name="Nambeesan S."/>
            <person name="Nguyen T."/>
            <person name="Pegot-Espagnet P."/>
            <person name="Pouilly N."/>
            <person name="Raftis F."/>
            <person name="Sallet E."/>
            <person name="Schiex T."/>
            <person name="Thomas J."/>
            <person name="Vandecasteele C."/>
            <person name="Vares D."/>
            <person name="Vear F."/>
            <person name="Vautrin S."/>
            <person name="Crespi M."/>
            <person name="Mangin B."/>
            <person name="Burke J.M."/>
            <person name="Salse J."/>
            <person name="Munos S."/>
            <person name="Vincourt P."/>
            <person name="Rieseberg L.H."/>
            <person name="Langlade N.B."/>
        </authorList>
    </citation>
    <scope>NUCLEOTIDE SEQUENCE [LARGE SCALE GENOMIC DNA]</scope>
    <source>
        <strain evidence="9">cv. SF193</strain>
        <tissue evidence="7">Leaves</tissue>
    </source>
</reference>
<sequence>MKGFKRWIAEKKLDQLKFAREKSAYCYFTAAATLPSPELSDARLSWAKNSLLTVIVDDFFDGGATIDESTNLVYCVEKWNVDVDKDCCSEQVRIVFLALKDAICWMGDAGFKWQERDVTSHVTQVWLDVLNSMLREVIWRRDAYTPTMNEYMKNASVSFALGPIVLNTMYFVGPKLSEEIVKSSETMCSGRGK</sequence>
<dbReference type="EC" id="4.2.3.19" evidence="7"/>
<dbReference type="InterPro" id="IPR008949">
    <property type="entry name" value="Isoprenoid_synthase_dom_sf"/>
</dbReference>
<dbReference type="GO" id="GO:0016114">
    <property type="term" value="P:terpenoid biosynthetic process"/>
    <property type="evidence" value="ECO:0007669"/>
    <property type="project" value="InterPro"/>
</dbReference>
<keyword evidence="5 7" id="KW-0456">Lyase</keyword>